<feature type="transmembrane region" description="Helical" evidence="1">
    <location>
        <begin position="110"/>
        <end position="135"/>
    </location>
</feature>
<keyword evidence="1" id="KW-0472">Membrane</keyword>
<keyword evidence="1" id="KW-1133">Transmembrane helix</keyword>
<dbReference type="AlphaFoldDB" id="A0A7Z0S4F7"/>
<feature type="transmembrane region" description="Helical" evidence="1">
    <location>
        <begin position="147"/>
        <end position="169"/>
    </location>
</feature>
<dbReference type="Proteomes" id="UP000589521">
    <property type="component" value="Unassembled WGS sequence"/>
</dbReference>
<organism evidence="2 3">
    <name type="scientific">Streptococcus danieliae</name>
    <dbReference type="NCBI Taxonomy" id="747656"/>
    <lineage>
        <taxon>Bacteria</taxon>
        <taxon>Bacillati</taxon>
        <taxon>Bacillota</taxon>
        <taxon>Bacilli</taxon>
        <taxon>Lactobacillales</taxon>
        <taxon>Streptococcaceae</taxon>
        <taxon>Streptococcus</taxon>
    </lineage>
</organism>
<keyword evidence="1" id="KW-0812">Transmembrane</keyword>
<feature type="transmembrane region" description="Helical" evidence="1">
    <location>
        <begin position="67"/>
        <end position="90"/>
    </location>
</feature>
<evidence type="ECO:0000313" key="2">
    <source>
        <dbReference type="EMBL" id="NYS95957.1"/>
    </source>
</evidence>
<dbReference type="RefSeq" id="WP_179924786.1">
    <property type="nucleotide sequence ID" value="NZ_JACBXX010000064.1"/>
</dbReference>
<name>A0A7Z0S4F7_9STRE</name>
<dbReference type="EMBL" id="JACBXX010000064">
    <property type="protein sequence ID" value="NYS95957.1"/>
    <property type="molecule type" value="Genomic_DNA"/>
</dbReference>
<reference evidence="2 3" key="1">
    <citation type="submission" date="2020-07" db="EMBL/GenBank/DDBJ databases">
        <title>MOT database genomes.</title>
        <authorList>
            <person name="Joseph S."/>
            <person name="Aduse-Opoku J."/>
            <person name="Hashim A."/>
            <person name="Wade W."/>
            <person name="Curtis M."/>
        </authorList>
    </citation>
    <scope>NUCLEOTIDE SEQUENCE [LARGE SCALE GENOMIC DNA]</scope>
    <source>
        <strain evidence="2 3">STR</strain>
    </source>
</reference>
<protein>
    <submittedName>
        <fullName evidence="2">Uncharacterized protein</fullName>
    </submittedName>
</protein>
<accession>A0A7Z0S4F7</accession>
<sequence length="214" mass="24093">MKISSEGGVKLSYLEFVEILFNSVDMTALPMIALALLVYAVFRREIEDHTLFLYKDVSRKTIFSSKFMSLMIILLLYVSGFILVSLLVFYSRVVPMGLGIGRLLPTEMMYLTPTLYGLFAIFLKGLVVISLTALLSMNYGLGLTMTVIIIFYLAMSLLSLIGSPFALVLPNGYRQFIIDHPTELFPFLVSIVLTFIYSLAFNGLASRIFQKVEF</sequence>
<evidence type="ECO:0000256" key="1">
    <source>
        <dbReference type="SAM" id="Phobius"/>
    </source>
</evidence>
<feature type="transmembrane region" description="Helical" evidence="1">
    <location>
        <begin position="184"/>
        <end position="205"/>
    </location>
</feature>
<comment type="caution">
    <text evidence="2">The sequence shown here is derived from an EMBL/GenBank/DDBJ whole genome shotgun (WGS) entry which is preliminary data.</text>
</comment>
<evidence type="ECO:0000313" key="3">
    <source>
        <dbReference type="Proteomes" id="UP000589521"/>
    </source>
</evidence>
<gene>
    <name evidence="2" type="ORF">HZY94_01865</name>
</gene>
<proteinExistence type="predicted"/>
<feature type="transmembrane region" description="Helical" evidence="1">
    <location>
        <begin position="20"/>
        <end position="42"/>
    </location>
</feature>